<dbReference type="SUPFAM" id="SSF53850">
    <property type="entry name" value="Periplasmic binding protein-like II"/>
    <property type="match status" value="1"/>
</dbReference>
<dbReference type="Gene3D" id="3.40.190.10">
    <property type="entry name" value="Periplasmic binding protein-like II"/>
    <property type="match status" value="2"/>
</dbReference>
<dbReference type="PANTHER" id="PTHR35936:SF25">
    <property type="entry name" value="ABC TRANSPORTER SUBSTRATE-BINDING PROTEIN"/>
    <property type="match status" value="1"/>
</dbReference>
<dbReference type="AlphaFoldDB" id="A0A1E5IT41"/>
<name>A0A1E5IT41_SHECO</name>
<feature type="domain" description="Solute-binding protein family 3/N-terminal" evidence="4">
    <location>
        <begin position="38"/>
        <end position="250"/>
    </location>
</feature>
<dbReference type="PANTHER" id="PTHR35936">
    <property type="entry name" value="MEMBRANE-BOUND LYTIC MUREIN TRANSGLYCOSYLASE F"/>
    <property type="match status" value="1"/>
</dbReference>
<feature type="chain" id="PRO_5009179080" description="Solute-binding protein family 3/N-terminal domain-containing protein" evidence="3">
    <location>
        <begin position="25"/>
        <end position="253"/>
    </location>
</feature>
<dbReference type="RefSeq" id="WP_069671305.1">
    <property type="nucleotide sequence ID" value="NZ_MCBT01000037.1"/>
</dbReference>
<comment type="caution">
    <text evidence="5">The sequence shown here is derived from an EMBL/GenBank/DDBJ whole genome shotgun (WGS) entry which is preliminary data.</text>
</comment>
<evidence type="ECO:0000256" key="3">
    <source>
        <dbReference type="SAM" id="SignalP"/>
    </source>
</evidence>
<dbReference type="Proteomes" id="UP000095230">
    <property type="component" value="Unassembled WGS sequence"/>
</dbReference>
<organism evidence="5 6">
    <name type="scientific">Shewanella colwelliana</name>
    <name type="common">Alteromonas colwelliana</name>
    <dbReference type="NCBI Taxonomy" id="23"/>
    <lineage>
        <taxon>Bacteria</taxon>
        <taxon>Pseudomonadati</taxon>
        <taxon>Pseudomonadota</taxon>
        <taxon>Gammaproteobacteria</taxon>
        <taxon>Alteromonadales</taxon>
        <taxon>Shewanellaceae</taxon>
        <taxon>Shewanella</taxon>
    </lineage>
</organism>
<feature type="signal peptide" evidence="3">
    <location>
        <begin position="1"/>
        <end position="24"/>
    </location>
</feature>
<reference evidence="5 6" key="1">
    <citation type="submission" date="2016-07" db="EMBL/GenBank/DDBJ databases">
        <title>Whole-genome of two Shewanella species isolated from a digestive organ of sea cucumber Apostichopus japonicus Selenka 1867.</title>
        <authorList>
            <person name="Hong H.-H."/>
            <person name="Choi H."/>
            <person name="Cheon S."/>
            <person name="Oh J.-S."/>
            <person name="Lee H.-G."/>
            <person name="Park C."/>
        </authorList>
    </citation>
    <scope>NUCLEOTIDE SEQUENCE [LARGE SCALE GENOMIC DNA]</scope>
    <source>
        <strain evidence="5 6">CSB03KR</strain>
    </source>
</reference>
<dbReference type="STRING" id="23.BEL05_00405"/>
<protein>
    <recommendedName>
        <fullName evidence="4">Solute-binding protein family 3/N-terminal domain-containing protein</fullName>
    </recommendedName>
</protein>
<evidence type="ECO:0000313" key="5">
    <source>
        <dbReference type="EMBL" id="OEG73725.1"/>
    </source>
</evidence>
<evidence type="ECO:0000256" key="1">
    <source>
        <dbReference type="ARBA" id="ARBA00010333"/>
    </source>
</evidence>
<evidence type="ECO:0000313" key="6">
    <source>
        <dbReference type="Proteomes" id="UP000095230"/>
    </source>
</evidence>
<accession>A0A1E5IT41</accession>
<comment type="similarity">
    <text evidence="1">Belongs to the bacterial solute-binding protein 3 family.</text>
</comment>
<sequence>MTKVLVSQLLIAAALLVNTCTASAKPAVLASDIWCPYVCDAQASQRGYVLDLTQRALEIAGQKSQFEIQPFLRTLENGRQSKVDIVLAVTAEHLKEYELISSHSIIGRYSNDFYVNKSDQWQYQAPDSLLTKNVAAIQGYTYGQVLDDFLPTLPSLYLASGKSPLEMNLQRLIKGRVSIILGNRHVIEYVAAEQGLIPLIRYAGSEGEAMPLFIGFSQNAVQEGLLERFETGLKLLKQSGEYQQILARYHLSF</sequence>
<dbReference type="OrthoDB" id="245568at2"/>
<keyword evidence="2 3" id="KW-0732">Signal</keyword>
<evidence type="ECO:0000259" key="4">
    <source>
        <dbReference type="Pfam" id="PF00497"/>
    </source>
</evidence>
<proteinExistence type="inferred from homology"/>
<dbReference type="Pfam" id="PF00497">
    <property type="entry name" value="SBP_bac_3"/>
    <property type="match status" value="1"/>
</dbReference>
<dbReference type="EMBL" id="MCBT01000037">
    <property type="protein sequence ID" value="OEG73725.1"/>
    <property type="molecule type" value="Genomic_DNA"/>
</dbReference>
<evidence type="ECO:0000256" key="2">
    <source>
        <dbReference type="ARBA" id="ARBA00022729"/>
    </source>
</evidence>
<gene>
    <name evidence="5" type="ORF">BEL05_00405</name>
</gene>
<dbReference type="InterPro" id="IPR001638">
    <property type="entry name" value="Solute-binding_3/MltF_N"/>
</dbReference>